<comment type="subcellular location">
    <subcellularLocation>
        <location evidence="1 12">Nucleus</location>
    </subcellularLocation>
</comment>
<keyword evidence="5" id="KW-0498">Mitosis</keyword>
<dbReference type="FunFam" id="1.20.1060.20:FF:000003">
    <property type="entry name" value="Structural maintenance of chromosomes 4"/>
    <property type="match status" value="1"/>
</dbReference>
<feature type="coiled-coil region" evidence="13">
    <location>
        <begin position="202"/>
        <end position="373"/>
    </location>
</feature>
<evidence type="ECO:0000259" key="15">
    <source>
        <dbReference type="SMART" id="SM00968"/>
    </source>
</evidence>
<dbReference type="GO" id="GO:0051321">
    <property type="term" value="P:meiotic cell cycle"/>
    <property type="evidence" value="ECO:0007669"/>
    <property type="project" value="UniProtKB-KW"/>
</dbReference>
<keyword evidence="7 13" id="KW-0175">Coiled coil</keyword>
<feature type="region of interest" description="Disordered" evidence="14">
    <location>
        <begin position="1"/>
        <end position="22"/>
    </location>
</feature>
<dbReference type="Gene3D" id="3.30.70.1620">
    <property type="match status" value="1"/>
</dbReference>
<dbReference type="Pfam" id="PF02463">
    <property type="entry name" value="SMC_N"/>
    <property type="match status" value="1"/>
</dbReference>
<dbReference type="Gene3D" id="1.10.287.1490">
    <property type="match status" value="1"/>
</dbReference>
<dbReference type="AlphaFoldDB" id="A0A7G2FL84"/>
<evidence type="ECO:0000256" key="7">
    <source>
        <dbReference type="ARBA" id="ARBA00023054"/>
    </source>
</evidence>
<comment type="similarity">
    <text evidence="2">Belongs to the SMC family. SMC4 subfamily.</text>
</comment>
<dbReference type="GO" id="GO:0016887">
    <property type="term" value="F:ATP hydrolysis activity"/>
    <property type="evidence" value="ECO:0007669"/>
    <property type="project" value="InterPro"/>
</dbReference>
<feature type="coiled-coil region" evidence="13">
    <location>
        <begin position="721"/>
        <end position="842"/>
    </location>
</feature>
<evidence type="ECO:0000256" key="10">
    <source>
        <dbReference type="ARBA" id="ARBA00023254"/>
    </source>
</evidence>
<dbReference type="Gene3D" id="3.40.50.300">
    <property type="entry name" value="P-loop containing nucleotide triphosphate hydrolases"/>
    <property type="match status" value="2"/>
</dbReference>
<name>A0A7G2FL84_ARATH</name>
<evidence type="ECO:0000256" key="8">
    <source>
        <dbReference type="ARBA" id="ARBA00023067"/>
    </source>
</evidence>
<dbReference type="InterPro" id="IPR010935">
    <property type="entry name" value="SMC_hinge"/>
</dbReference>
<evidence type="ECO:0000256" key="13">
    <source>
        <dbReference type="SAM" id="Coils"/>
    </source>
</evidence>
<dbReference type="EMBL" id="LR881470">
    <property type="protein sequence ID" value="CAD5334338.1"/>
    <property type="molecule type" value="Genomic_DNA"/>
</dbReference>
<dbReference type="FunFam" id="3.40.50.300:FF:000481">
    <property type="entry name" value="Structural maintenance of chromosomes 4"/>
    <property type="match status" value="1"/>
</dbReference>
<accession>A0A7G2FL84</accession>
<keyword evidence="8" id="KW-0226">DNA condensation</keyword>
<dbReference type="InterPro" id="IPR003395">
    <property type="entry name" value="RecF/RecN/SMC_N"/>
</dbReference>
<evidence type="ECO:0000256" key="1">
    <source>
        <dbReference type="ARBA" id="ARBA00004123"/>
    </source>
</evidence>
<evidence type="ECO:0000256" key="6">
    <source>
        <dbReference type="ARBA" id="ARBA00022840"/>
    </source>
</evidence>
<keyword evidence="4" id="KW-0547">Nucleotide-binding</keyword>
<dbReference type="GO" id="GO:0051301">
    <property type="term" value="P:cell division"/>
    <property type="evidence" value="ECO:0007669"/>
    <property type="project" value="UniProtKB-KW"/>
</dbReference>
<dbReference type="InterPro" id="IPR027417">
    <property type="entry name" value="P-loop_NTPase"/>
</dbReference>
<dbReference type="Pfam" id="PF06470">
    <property type="entry name" value="SMC_hinge"/>
    <property type="match status" value="1"/>
</dbReference>
<evidence type="ECO:0000256" key="3">
    <source>
        <dbReference type="ARBA" id="ARBA00022618"/>
    </source>
</evidence>
<gene>
    <name evidence="16" type="ORF">AT9943_LOCUS21646</name>
</gene>
<evidence type="ECO:0000256" key="2">
    <source>
        <dbReference type="ARBA" id="ARBA00006005"/>
    </source>
</evidence>
<dbReference type="InterPro" id="IPR036277">
    <property type="entry name" value="SMC_hinge_sf"/>
</dbReference>
<dbReference type="GO" id="GO:0005634">
    <property type="term" value="C:nucleus"/>
    <property type="evidence" value="ECO:0007669"/>
    <property type="project" value="UniProtKB-SubCell"/>
</dbReference>
<dbReference type="FunFam" id="3.40.50.300:FF:000585">
    <property type="entry name" value="Structural maintenance of chromosomes 4"/>
    <property type="match status" value="1"/>
</dbReference>
<reference evidence="16 17" key="1">
    <citation type="submission" date="2020-09" db="EMBL/GenBank/DDBJ databases">
        <authorList>
            <person name="Ashkenazy H."/>
        </authorList>
    </citation>
    <scope>NUCLEOTIDE SEQUENCE [LARGE SCALE GENOMIC DNA]</scope>
    <source>
        <strain evidence="17">cv. Cdm-0</strain>
    </source>
</reference>
<dbReference type="SUPFAM" id="SSF75553">
    <property type="entry name" value="Smc hinge domain"/>
    <property type="match status" value="1"/>
</dbReference>
<evidence type="ECO:0000256" key="9">
    <source>
        <dbReference type="ARBA" id="ARBA00023242"/>
    </source>
</evidence>
<evidence type="ECO:0000256" key="11">
    <source>
        <dbReference type="ARBA" id="ARBA00023306"/>
    </source>
</evidence>
<feature type="coiled-coil region" evidence="13">
    <location>
        <begin position="518"/>
        <end position="552"/>
    </location>
</feature>
<dbReference type="FunFam" id="3.30.70.1620:FF:000003">
    <property type="entry name" value="Structural maintenance of chromosomes 4"/>
    <property type="match status" value="1"/>
</dbReference>
<dbReference type="InterPro" id="IPR024704">
    <property type="entry name" value="SMC"/>
</dbReference>
<feature type="coiled-coil region" evidence="13">
    <location>
        <begin position="872"/>
        <end position="986"/>
    </location>
</feature>
<proteinExistence type="inferred from homology"/>
<evidence type="ECO:0000256" key="5">
    <source>
        <dbReference type="ARBA" id="ARBA00022776"/>
    </source>
</evidence>
<dbReference type="GO" id="GO:0005694">
    <property type="term" value="C:chromosome"/>
    <property type="evidence" value="ECO:0007669"/>
    <property type="project" value="InterPro"/>
</dbReference>
<evidence type="ECO:0000256" key="14">
    <source>
        <dbReference type="SAM" id="MobiDB-lite"/>
    </source>
</evidence>
<evidence type="ECO:0000256" key="4">
    <source>
        <dbReference type="ARBA" id="ARBA00022741"/>
    </source>
</evidence>
<keyword evidence="6" id="KW-0067">ATP-binding</keyword>
<keyword evidence="3" id="KW-0132">Cell division</keyword>
<dbReference type="Proteomes" id="UP000516314">
    <property type="component" value="Chromosome 5"/>
</dbReference>
<dbReference type="PANTHER" id="PTHR18937">
    <property type="entry name" value="STRUCTURAL MAINTENANCE OF CHROMOSOMES SMC FAMILY MEMBER"/>
    <property type="match status" value="1"/>
</dbReference>
<organism evidence="16 17">
    <name type="scientific">Arabidopsis thaliana</name>
    <name type="common">Mouse-ear cress</name>
    <dbReference type="NCBI Taxonomy" id="3702"/>
    <lineage>
        <taxon>Eukaryota</taxon>
        <taxon>Viridiplantae</taxon>
        <taxon>Streptophyta</taxon>
        <taxon>Embryophyta</taxon>
        <taxon>Tracheophyta</taxon>
        <taxon>Spermatophyta</taxon>
        <taxon>Magnoliopsida</taxon>
        <taxon>eudicotyledons</taxon>
        <taxon>Gunneridae</taxon>
        <taxon>Pentapetalae</taxon>
        <taxon>rosids</taxon>
        <taxon>malvids</taxon>
        <taxon>Brassicales</taxon>
        <taxon>Brassicaceae</taxon>
        <taxon>Camelineae</taxon>
        <taxon>Arabidopsis</taxon>
    </lineage>
</organism>
<dbReference type="SUPFAM" id="SSF52540">
    <property type="entry name" value="P-loop containing nucleoside triphosphate hydrolases"/>
    <property type="match status" value="1"/>
</dbReference>
<feature type="domain" description="SMC hinge" evidence="15">
    <location>
        <begin position="555"/>
        <end position="671"/>
    </location>
</feature>
<protein>
    <recommendedName>
        <fullName evidence="12">Structural maintenance of chromosomes protein</fullName>
    </recommendedName>
</protein>
<evidence type="ECO:0000313" key="16">
    <source>
        <dbReference type="EMBL" id="CAD5334338.1"/>
    </source>
</evidence>
<keyword evidence="10" id="KW-0469">Meiosis</keyword>
<evidence type="ECO:0000256" key="12">
    <source>
        <dbReference type="PIRNR" id="PIRNR005719"/>
    </source>
</evidence>
<evidence type="ECO:0000313" key="17">
    <source>
        <dbReference type="Proteomes" id="UP000516314"/>
    </source>
</evidence>
<dbReference type="SMART" id="SM00968">
    <property type="entry name" value="SMC_hinge"/>
    <property type="match status" value="1"/>
</dbReference>
<dbReference type="PIRSF" id="PIRSF005719">
    <property type="entry name" value="SMC"/>
    <property type="match status" value="1"/>
</dbReference>
<dbReference type="GO" id="GO:0005524">
    <property type="term" value="F:ATP binding"/>
    <property type="evidence" value="ECO:0007669"/>
    <property type="project" value="UniProtKB-KW"/>
</dbReference>
<keyword evidence="9 12" id="KW-0539">Nucleus</keyword>
<dbReference type="PANTHER" id="PTHR18937:SF172">
    <property type="entry name" value="STRUCTURAL MAINTENANCE OF CHROMOSOMES PROTEIN"/>
    <property type="match status" value="1"/>
</dbReference>
<keyword evidence="11" id="KW-0131">Cell cycle</keyword>
<dbReference type="Gene3D" id="1.20.1060.20">
    <property type="match status" value="1"/>
</dbReference>
<sequence length="1240" mass="140929">MEEDEPMGGGESEPEQRKSGTPRLYIKELVMRNFKSYAGEQRVGPFHKSFSAVVGPNGSGKSNVIDAMLFVFGKRAKQMRLNKVSELIHNSTNHQNLDSAGVSVQFEEIIDLENGLYETVPGSDFMITRVAFRDNSSKYYINERSSNFTEVTKKLKGKGVDLDNNRFLILQGEVEQISLMKPKAQGPHDEGFLEYLEDIIGTNKYVEKIDELNKQLETLNESRSGVVQMVKLAEKERDNLEGVKDEAETYMLKELSHLKWQEKATKMAYEDTVAKITEQRDSLQNLENSLKDERVKMDESNEELKKFESVHEKHKKRQEVLDNELRACKEKFKEFERQDVKHREDLKHVKQKIKKLEDKLEKDSSKIGDMTKESEDSSNLIPKLQENIPKLQKVLLDEEKKLEEIKAIAKVETEGYRSELTKIRAELEPWEKDLIVHRGKLDVASSESELLSKKHEAALKAFTDAQKQLSDISTRKKEKAAATTSRKADIKKKKQEAIEARKVEEESLKEQETLVPQEQAAREKVAELKSAMNSEKSQNEVLKAVLRAKENNQIEGIYGRMGDLGAIDAKYDVAISTACAGLDYIVVETTSSAQACVELLRKGNLGFATFMILEKQTDHIHKLKEKVKTPEDVPRLFDLVRVKDERMKLAFYAALGNTVVAKDLDQATRIAYGGNREFRRVVALDGALFEKSGTMSGGGGKARGGRMGTSIRATGVSGEAVANAENELSKIVDMLNNIREKVGNAVRQYRAAENEVSGLEMELAKSQREIESLNSEHNYLEKQLASLEAASQPKTDEIDRLKELKKIISKEEKEIENLEKGSKQLKDKALELQTNIENAGGEKLKGQKAKVEKIQTDIDKNNTEINRCNVQIETNQKLIKKLTKGIEEATREKERLEGEKENLHVTFKDITQKAFEIQETYKKTQQHKDVLTGAKSDYENLKKSVDELKASRVDAEFKVQDMKKKYNELEMREKGYKKKLNDLQIAFTKHMEQIQKDLVDPDKLQATLMDNNLNEACDLKRALEMVALLEAQLKELNPNLDSIAEYRSKVELYNGRVDELNSVTQERDDTRKQYDELRKRRLDEFMAGFNTISLKLKEMYQMITLGGDAELELVDSLDPFSEGVVFSVRPPKKSWKNIANLSGGEKTLSSLALVFALHHYKPTPLYVMDEIDAALDFKNVSIVGHYVKDRTKDAQFIIISLRNNMFELADRLVGIYKTDNCTKSITINPGSFAVCQKTPA</sequence>
<dbReference type="GO" id="GO:0030261">
    <property type="term" value="P:chromosome condensation"/>
    <property type="evidence" value="ECO:0007669"/>
    <property type="project" value="UniProtKB-KW"/>
</dbReference>